<feature type="domain" description="PLD phosphodiesterase" evidence="4">
    <location>
        <begin position="187"/>
        <end position="214"/>
    </location>
</feature>
<keyword evidence="3" id="KW-0443">Lipid metabolism</keyword>
<dbReference type="GO" id="GO:0005886">
    <property type="term" value="C:plasma membrane"/>
    <property type="evidence" value="ECO:0007669"/>
    <property type="project" value="TreeGrafter"/>
</dbReference>
<dbReference type="CDD" id="cd09105">
    <property type="entry name" value="PLDc_vPLD1_2_like_2"/>
    <property type="match status" value="1"/>
</dbReference>
<dbReference type="SMART" id="SM00155">
    <property type="entry name" value="PLDc"/>
    <property type="match status" value="2"/>
</dbReference>
<dbReference type="InterPro" id="IPR001736">
    <property type="entry name" value="PLipase_D/transphosphatidylase"/>
</dbReference>
<dbReference type="PANTHER" id="PTHR18896:SF153">
    <property type="entry name" value="PHOSPHOLIPASE D"/>
    <property type="match status" value="1"/>
</dbReference>
<evidence type="ECO:0000313" key="5">
    <source>
        <dbReference type="EMBL" id="TCP43070.1"/>
    </source>
</evidence>
<reference evidence="5 6" key="1">
    <citation type="submission" date="2019-03" db="EMBL/GenBank/DDBJ databases">
        <title>Genomic Encyclopedia of Type Strains, Phase IV (KMG-IV): sequencing the most valuable type-strain genomes for metagenomic binning, comparative biology and taxonomic classification.</title>
        <authorList>
            <person name="Goeker M."/>
        </authorList>
    </citation>
    <scope>NUCLEOTIDE SEQUENCE [LARGE SCALE GENOMIC DNA]</scope>
    <source>
        <strain evidence="5 6">DSM 18063</strain>
    </source>
</reference>
<organism evidence="5 6">
    <name type="scientific">Rhodovulum marinum</name>
    <dbReference type="NCBI Taxonomy" id="320662"/>
    <lineage>
        <taxon>Bacteria</taxon>
        <taxon>Pseudomonadati</taxon>
        <taxon>Pseudomonadota</taxon>
        <taxon>Alphaproteobacteria</taxon>
        <taxon>Rhodobacterales</taxon>
        <taxon>Paracoccaceae</taxon>
        <taxon>Rhodovulum</taxon>
    </lineage>
</organism>
<name>A0A4R2Q3D6_9RHOB</name>
<dbReference type="PROSITE" id="PS50035">
    <property type="entry name" value="PLD"/>
    <property type="match status" value="2"/>
</dbReference>
<evidence type="ECO:0000259" key="4">
    <source>
        <dbReference type="PROSITE" id="PS50035"/>
    </source>
</evidence>
<accession>A0A4R2Q3D6</accession>
<dbReference type="RefSeq" id="WP_132461237.1">
    <property type="nucleotide sequence ID" value="NZ_SLXP01000002.1"/>
</dbReference>
<dbReference type="AlphaFoldDB" id="A0A4R2Q3D6"/>
<dbReference type="Gene3D" id="3.30.870.10">
    <property type="entry name" value="Endonuclease Chain A"/>
    <property type="match status" value="2"/>
</dbReference>
<dbReference type="SUPFAM" id="SSF56024">
    <property type="entry name" value="Phospholipase D/nuclease"/>
    <property type="match status" value="2"/>
</dbReference>
<dbReference type="GO" id="GO:0004630">
    <property type="term" value="F:phospholipase D activity"/>
    <property type="evidence" value="ECO:0007669"/>
    <property type="project" value="TreeGrafter"/>
</dbReference>
<keyword evidence="1" id="KW-0677">Repeat</keyword>
<evidence type="ECO:0000256" key="2">
    <source>
        <dbReference type="ARBA" id="ARBA00022801"/>
    </source>
</evidence>
<gene>
    <name evidence="5" type="ORF">EV662_102263</name>
</gene>
<proteinExistence type="predicted"/>
<dbReference type="InterPro" id="IPR015679">
    <property type="entry name" value="PLipase_D_fam"/>
</dbReference>
<evidence type="ECO:0000313" key="6">
    <source>
        <dbReference type="Proteomes" id="UP000294835"/>
    </source>
</evidence>
<evidence type="ECO:0000256" key="3">
    <source>
        <dbReference type="ARBA" id="ARBA00023098"/>
    </source>
</evidence>
<dbReference type="Proteomes" id="UP000294835">
    <property type="component" value="Unassembled WGS sequence"/>
</dbReference>
<comment type="caution">
    <text evidence="5">The sequence shown here is derived from an EMBL/GenBank/DDBJ whole genome shotgun (WGS) entry which is preliminary data.</text>
</comment>
<feature type="domain" description="PLD phosphodiesterase" evidence="4">
    <location>
        <begin position="400"/>
        <end position="427"/>
    </location>
</feature>
<dbReference type="PANTHER" id="PTHR18896">
    <property type="entry name" value="PHOSPHOLIPASE D"/>
    <property type="match status" value="1"/>
</dbReference>
<dbReference type="Pfam" id="PF00614">
    <property type="entry name" value="PLDc"/>
    <property type="match status" value="1"/>
</dbReference>
<dbReference type="OrthoDB" id="8828485at2"/>
<keyword evidence="2" id="KW-0378">Hydrolase</keyword>
<dbReference type="EMBL" id="SLXP01000002">
    <property type="protein sequence ID" value="TCP43070.1"/>
    <property type="molecule type" value="Genomic_DNA"/>
</dbReference>
<protein>
    <submittedName>
        <fullName evidence="5">Phospholipase D1/2</fullName>
    </submittedName>
</protein>
<evidence type="ECO:0000256" key="1">
    <source>
        <dbReference type="ARBA" id="ARBA00022737"/>
    </source>
</evidence>
<sequence length="516" mass="57071">MPSDDAGAAITRFRVLLTAAEAYPALERCFLEAERSISAGFRLFDPATRLRSAEAREIGVDWFDLVVHTLRRGLYLRLVISDFDPIGAVDLHRSCWSAHRRLIAAGELAGAGRLEVISAMHHAEAGLGPRLAFAPVAFGRLRGVVRRVNALPPARRAHFAKTAPGLALITRVQGGRLVHRARLPRLFPATHHQKMAVFDEHRLYIGGLDLNERRYDTPRHRRPPDATWHDVQVIAEGPVVRAAQTHLDGFLACVAGTEPPAPPAAGFLRTLSRRPRNAPFRLAPEPLIAEIEQAHLAGVAAANRLIYLETQFFRHLPLARALARRARACPDLRLILVLPAAPEDVAFDDSAGTDSRFGAFLQTRCLDRLRRAFGPRILVLSPVQPRPGDSEGRDSLRAAPLVYVHSKVSIFDDCRAIVSSANLNGRSLRWDTEAGLEFRAAGHVAELRRRVMGHWLPPDAAPADLDPATAFDRWKALADRNSRLPPRDRRGFLVLHDLDPARDLGRPVPGLPDEMV</sequence>
<keyword evidence="6" id="KW-1185">Reference proteome</keyword>
<dbReference type="GO" id="GO:0009395">
    <property type="term" value="P:phospholipid catabolic process"/>
    <property type="evidence" value="ECO:0007669"/>
    <property type="project" value="TreeGrafter"/>
</dbReference>